<dbReference type="EMBL" id="CM001403">
    <property type="protein sequence ID" value="EHQ24500.1"/>
    <property type="molecule type" value="Genomic_DNA"/>
</dbReference>
<dbReference type="eggNOG" id="COG3751">
    <property type="taxonomic scope" value="Bacteria"/>
</dbReference>
<dbReference type="STRING" id="714943.Mucpa_0304"/>
<dbReference type="Proteomes" id="UP000002774">
    <property type="component" value="Chromosome"/>
</dbReference>
<proteinExistence type="predicted"/>
<dbReference type="RefSeq" id="WP_008504046.1">
    <property type="nucleotide sequence ID" value="NZ_CM001403.1"/>
</dbReference>
<gene>
    <name evidence="1" type="ORF">Mucpa_0304</name>
</gene>
<reference evidence="1" key="1">
    <citation type="submission" date="2011-09" db="EMBL/GenBank/DDBJ databases">
        <title>The permanent draft genome of Mucilaginibacter paludis DSM 18603.</title>
        <authorList>
            <consortium name="US DOE Joint Genome Institute (JGI-PGF)"/>
            <person name="Lucas S."/>
            <person name="Han J."/>
            <person name="Lapidus A."/>
            <person name="Bruce D."/>
            <person name="Goodwin L."/>
            <person name="Pitluck S."/>
            <person name="Peters L."/>
            <person name="Kyrpides N."/>
            <person name="Mavromatis K."/>
            <person name="Ivanova N."/>
            <person name="Mikhailova N."/>
            <person name="Held B."/>
            <person name="Detter J.C."/>
            <person name="Tapia R."/>
            <person name="Han C."/>
            <person name="Land M."/>
            <person name="Hauser L."/>
            <person name="Markowitz V."/>
            <person name="Cheng J.-F."/>
            <person name="Hugenholtz P."/>
            <person name="Woyke T."/>
            <person name="Wu D."/>
            <person name="Tindall B."/>
            <person name="Brambilla E."/>
            <person name="Klenk H.-P."/>
            <person name="Eisen J.A."/>
        </authorList>
    </citation>
    <scope>NUCLEOTIDE SEQUENCE [LARGE SCALE GENOMIC DNA]</scope>
    <source>
        <strain evidence="1">DSM 18603</strain>
    </source>
</reference>
<dbReference type="HOGENOM" id="CLU_007520_1_1_10"/>
<dbReference type="OrthoDB" id="9782970at2"/>
<name>H1YGE8_9SPHI</name>
<dbReference type="PANTHER" id="PTHR33099:SF7">
    <property type="entry name" value="MYND-TYPE DOMAIN-CONTAINING PROTEIN"/>
    <property type="match status" value="1"/>
</dbReference>
<evidence type="ECO:0000313" key="2">
    <source>
        <dbReference type="Proteomes" id="UP000002774"/>
    </source>
</evidence>
<dbReference type="Gene3D" id="2.60.120.620">
    <property type="entry name" value="q2cbj1_9rhob like domain"/>
    <property type="match status" value="1"/>
</dbReference>
<evidence type="ECO:0008006" key="3">
    <source>
        <dbReference type="Google" id="ProtNLM"/>
    </source>
</evidence>
<accession>H1YGE8</accession>
<dbReference type="PANTHER" id="PTHR33099">
    <property type="entry name" value="FE2OG DIOXYGENASE DOMAIN-CONTAINING PROTEIN"/>
    <property type="match status" value="1"/>
</dbReference>
<evidence type="ECO:0000313" key="1">
    <source>
        <dbReference type="EMBL" id="EHQ24500.1"/>
    </source>
</evidence>
<protein>
    <recommendedName>
        <fullName evidence="3">Prolyl 4-hydroxylase alpha subunit Fe(2+) 2OG dioxygenase domain-containing protein</fullName>
    </recommendedName>
</protein>
<keyword evidence="2" id="KW-1185">Reference proteome</keyword>
<organism evidence="1 2">
    <name type="scientific">Mucilaginibacter paludis DSM 18603</name>
    <dbReference type="NCBI Taxonomy" id="714943"/>
    <lineage>
        <taxon>Bacteria</taxon>
        <taxon>Pseudomonadati</taxon>
        <taxon>Bacteroidota</taxon>
        <taxon>Sphingobacteriia</taxon>
        <taxon>Sphingobacteriales</taxon>
        <taxon>Sphingobacteriaceae</taxon>
        <taxon>Mucilaginibacter</taxon>
    </lineage>
</organism>
<dbReference type="AlphaFoldDB" id="H1YGE8"/>
<sequence length="747" mass="84353">MSDFKKQLLGVLNEIKGSGSFVTTGSKSFVFPGLEVRGVGEIGFPVNAVQVTEMIKGAHQAPFGKGSETILDTNVRSAWEIDADQIVFSNSDWSKFIETLVEQVKPDLGISEHSVSAHLYKLLIYEQGDFFLAHKDSEKEKGMFGTLIVGLPSRHTGGELSVRFDGKTETIDFSVPASNYKIPFAAFYADCEHEILPLTSGYRVCLVYNLVQNKGTEKIGIHQLGGYVDRLADILKTHEDDQGLPKMVLLGHQYTPSNFTIAALKLNDRPKAESLLLAAEKAGYYAKMGLITSFLAGQLEVDYARSNRHGKQRQYNPYDDEYDDDLSAEDGVMGEVYDDRIDIEHWMPGGVPPLQNIAFDEELLITDIELNEGEPIQKEAEGYTGNAGMEMYYWYHYGAVFLWPKKYHYQMLTEQGTENKLEWIAWYNERWDAVSGAERKLIERLITEDVSRANLGKEVNCTPLADWLINLNDEQYVFEKGTVILTNNFSQIAVEAWLKLFELYTASCFEPVFAEAGAMGQSAIVRHWLAILNSLPETGRYEAFVMGQAERIPGNIKALNLPNKDGQTVIKDILRNVLTLSKLKDGDNTWLKNTIEAFTRVLTRNYVNKILVEVLLEWGAGLPLAKQMMAVCKEHLVYRVDHKPQPPADWSRAVPSVSNYKKQWALLADFLQSPTQQIFDYQRVQAERDLMEDAIRAVTIDLDMETIKKGSPHTLRITKNQNAYEAVLADWKADVALLKQVSDFQFL</sequence>